<reference evidence="5" key="1">
    <citation type="journal article" date="2019" name="Int. J. Syst. Evol. Microbiol.">
        <title>The Global Catalogue of Microorganisms (GCM) 10K type strain sequencing project: providing services to taxonomists for standard genome sequencing and annotation.</title>
        <authorList>
            <consortium name="The Broad Institute Genomics Platform"/>
            <consortium name="The Broad Institute Genome Sequencing Center for Infectious Disease"/>
            <person name="Wu L."/>
            <person name="Ma J."/>
        </authorList>
    </citation>
    <scope>NUCLEOTIDE SEQUENCE [LARGE SCALE GENOMIC DNA]</scope>
    <source>
        <strain evidence="5">JCM 17810</strain>
    </source>
</reference>
<dbReference type="PROSITE" id="PS01272">
    <property type="entry name" value="GCKR"/>
    <property type="match status" value="1"/>
</dbReference>
<dbReference type="InterPro" id="IPR005488">
    <property type="entry name" value="Etherase_MurQ"/>
</dbReference>
<dbReference type="InterPro" id="IPR046348">
    <property type="entry name" value="SIS_dom_sf"/>
</dbReference>
<gene>
    <name evidence="4" type="ORF">GCM10023169_23940</name>
</gene>
<dbReference type="InterPro" id="IPR040190">
    <property type="entry name" value="MURQ/GCKR"/>
</dbReference>
<dbReference type="Gene3D" id="1.10.8.1080">
    <property type="match status" value="1"/>
</dbReference>
<dbReference type="Pfam" id="PF22645">
    <property type="entry name" value="GKRP_SIS_N"/>
    <property type="match status" value="1"/>
</dbReference>
<keyword evidence="2" id="KW-0119">Carbohydrate metabolism</keyword>
<name>A0ABP8LAS3_9MICO</name>
<evidence type="ECO:0000256" key="1">
    <source>
        <dbReference type="ARBA" id="ARBA00023239"/>
    </source>
</evidence>
<dbReference type="InterPro" id="IPR005486">
    <property type="entry name" value="Glucokinase_regulatory_CS"/>
</dbReference>
<comment type="caution">
    <text evidence="4">The sequence shown here is derived from an EMBL/GenBank/DDBJ whole genome shotgun (WGS) entry which is preliminary data.</text>
</comment>
<keyword evidence="5" id="KW-1185">Reference proteome</keyword>
<evidence type="ECO:0000313" key="4">
    <source>
        <dbReference type="EMBL" id="GAA4425854.1"/>
    </source>
</evidence>
<dbReference type="Gene3D" id="3.40.50.10490">
    <property type="entry name" value="Glucose-6-phosphate isomerase like protein, domain 1"/>
    <property type="match status" value="1"/>
</dbReference>
<dbReference type="NCBIfam" id="NF009222">
    <property type="entry name" value="PRK12570.1"/>
    <property type="match status" value="1"/>
</dbReference>
<feature type="domain" description="SIS" evidence="3">
    <location>
        <begin position="55"/>
        <end position="216"/>
    </location>
</feature>
<dbReference type="Proteomes" id="UP001500622">
    <property type="component" value="Unassembled WGS sequence"/>
</dbReference>
<dbReference type="CDD" id="cd05007">
    <property type="entry name" value="SIS_Etherase"/>
    <property type="match status" value="1"/>
</dbReference>
<organism evidence="4 5">
    <name type="scientific">Georgenia halophila</name>
    <dbReference type="NCBI Taxonomy" id="620889"/>
    <lineage>
        <taxon>Bacteria</taxon>
        <taxon>Bacillati</taxon>
        <taxon>Actinomycetota</taxon>
        <taxon>Actinomycetes</taxon>
        <taxon>Micrococcales</taxon>
        <taxon>Bogoriellaceae</taxon>
        <taxon>Georgenia</taxon>
    </lineage>
</organism>
<dbReference type="SUPFAM" id="SSF53697">
    <property type="entry name" value="SIS domain"/>
    <property type="match status" value="1"/>
</dbReference>
<accession>A0ABP8LAS3</accession>
<protein>
    <submittedName>
        <fullName evidence="4">N-acetylmuramic acid 6-phosphate etherase</fullName>
    </submittedName>
</protein>
<dbReference type="PANTHER" id="PTHR10088">
    <property type="entry name" value="GLUCOKINASE REGULATORY PROTEIN"/>
    <property type="match status" value="1"/>
</dbReference>
<evidence type="ECO:0000259" key="3">
    <source>
        <dbReference type="PROSITE" id="PS51464"/>
    </source>
</evidence>
<evidence type="ECO:0000313" key="5">
    <source>
        <dbReference type="Proteomes" id="UP001500622"/>
    </source>
</evidence>
<dbReference type="RefSeq" id="WP_345216498.1">
    <property type="nucleotide sequence ID" value="NZ_BAABGN010000011.1"/>
</dbReference>
<dbReference type="NCBIfam" id="NF003915">
    <property type="entry name" value="PRK05441.1"/>
    <property type="match status" value="1"/>
</dbReference>
<dbReference type="InterPro" id="IPR001347">
    <property type="entry name" value="SIS_dom"/>
</dbReference>
<dbReference type="EMBL" id="BAABGN010000011">
    <property type="protein sequence ID" value="GAA4425854.1"/>
    <property type="molecule type" value="Genomic_DNA"/>
</dbReference>
<proteinExistence type="predicted"/>
<sequence length="300" mass="31012">MTPAHPATEGRNPRTLDIDAVPSAEALEMVLREDAVAIDASRAAVPELARLVDRAVERLQGGGQIHYAGAGASGRLAVLDATETTPTFGVDPELIHAHFPGGASALVDSTIDLEDAFDQGRLDLADVAEVDLVIGVTASGHTAYVRGALQAARTIGAATALVTSNRESPIAELADIVVAADTGPEALTGSTRLKAGTATKVILNAFSTAVMIGTGRSYSNLMVGLVASNEKLRQRSTALLTEATGRPQPECQEMLAECSGRLPLALTRMLSGVTGEAAEEALARGGSVRSALRLVQDGRE</sequence>
<dbReference type="PROSITE" id="PS51464">
    <property type="entry name" value="SIS"/>
    <property type="match status" value="1"/>
</dbReference>
<dbReference type="PANTHER" id="PTHR10088:SF4">
    <property type="entry name" value="GLUCOKINASE REGULATORY PROTEIN"/>
    <property type="match status" value="1"/>
</dbReference>
<keyword evidence="1" id="KW-0456">Lyase</keyword>
<evidence type="ECO:0000256" key="2">
    <source>
        <dbReference type="ARBA" id="ARBA00023277"/>
    </source>
</evidence>